<dbReference type="PROSITE" id="PS50234">
    <property type="entry name" value="VWFA"/>
    <property type="match status" value="1"/>
</dbReference>
<dbReference type="OrthoDB" id="4318225at2"/>
<gene>
    <name evidence="3" type="ORF">SAMN05445756_1925</name>
</gene>
<dbReference type="Pfam" id="PF13519">
    <property type="entry name" value="VWA_2"/>
    <property type="match status" value="1"/>
</dbReference>
<evidence type="ECO:0000313" key="3">
    <source>
        <dbReference type="EMBL" id="SNC73358.1"/>
    </source>
</evidence>
<feature type="compositionally biased region" description="Polar residues" evidence="1">
    <location>
        <begin position="55"/>
        <end position="73"/>
    </location>
</feature>
<dbReference type="EMBL" id="FYEZ01000003">
    <property type="protein sequence ID" value="SNC73358.1"/>
    <property type="molecule type" value="Genomic_DNA"/>
</dbReference>
<sequence>MKTQPALVRPAPAQPVAPSTTGDGGPRQRGRRVPRLLAVPLALALAGCAAEAGPTQDTAPSAPVSSTPGSGASQDGAAGPGAGTSAASSGGVAPGPAAPQPVETPAGLEADHLVESTFLLASGERSGKDLDAERAAAAVVAAEPGPREWEDAVMAQVQGDLSGPMVDLLGAGEGVAAPEVGELDLPPLHVAVVLDASGSMRESAGGGRTRMEAARQALDGFAAGLPRDATLSVRTYGQGGDASRSGRADSCRSTQRVAEGRARQLDLAGELARVEPTGWTPLARGLEAAGKDLPTAGRSVVYVVTDGLETCGGDPVAAATELSRGPGGPDVHVIGFGLAEGDWQLLEDVAEAGRGEYTSVGTGDELANLLADQRELLEELRWEAGADAAAGVEGQVETLTAGARELATDLRREVDAQEERALAVVDALAAESATDAELLDGLRNDLAQRHDRMRHAVEDAERQAVNRAEVDGIIERRAGRDAAREERDAASEELER</sequence>
<name>A0A212U526_9MICO</name>
<organism evidence="3 4">
    <name type="scientific">Kytococcus aerolatus</name>
    <dbReference type="NCBI Taxonomy" id="592308"/>
    <lineage>
        <taxon>Bacteria</taxon>
        <taxon>Bacillati</taxon>
        <taxon>Actinomycetota</taxon>
        <taxon>Actinomycetes</taxon>
        <taxon>Micrococcales</taxon>
        <taxon>Kytococcaceae</taxon>
        <taxon>Kytococcus</taxon>
    </lineage>
</organism>
<feature type="compositionally biased region" description="Low complexity" evidence="1">
    <location>
        <begin position="83"/>
        <end position="95"/>
    </location>
</feature>
<feature type="region of interest" description="Disordered" evidence="1">
    <location>
        <begin position="1"/>
        <end position="34"/>
    </location>
</feature>
<evidence type="ECO:0000256" key="1">
    <source>
        <dbReference type="SAM" id="MobiDB-lite"/>
    </source>
</evidence>
<dbReference type="SUPFAM" id="SSF53300">
    <property type="entry name" value="vWA-like"/>
    <property type="match status" value="1"/>
</dbReference>
<dbReference type="AlphaFoldDB" id="A0A212U526"/>
<evidence type="ECO:0000259" key="2">
    <source>
        <dbReference type="PROSITE" id="PS50234"/>
    </source>
</evidence>
<feature type="compositionally biased region" description="Basic and acidic residues" evidence="1">
    <location>
        <begin position="475"/>
        <end position="490"/>
    </location>
</feature>
<dbReference type="RefSeq" id="WP_088818917.1">
    <property type="nucleotide sequence ID" value="NZ_FYEZ01000003.1"/>
</dbReference>
<proteinExistence type="predicted"/>
<dbReference type="Gene3D" id="3.40.50.410">
    <property type="entry name" value="von Willebrand factor, type A domain"/>
    <property type="match status" value="1"/>
</dbReference>
<protein>
    <submittedName>
        <fullName evidence="3">von Willebrand factor type A domain-containing protein</fullName>
    </submittedName>
</protein>
<accession>A0A212U526</accession>
<evidence type="ECO:0000313" key="4">
    <source>
        <dbReference type="Proteomes" id="UP000198122"/>
    </source>
</evidence>
<feature type="domain" description="VWFA" evidence="2">
    <location>
        <begin position="189"/>
        <end position="380"/>
    </location>
</feature>
<keyword evidence="4" id="KW-1185">Reference proteome</keyword>
<feature type="region of interest" description="Disordered" evidence="1">
    <location>
        <begin position="235"/>
        <end position="256"/>
    </location>
</feature>
<reference evidence="3 4" key="1">
    <citation type="submission" date="2017-06" db="EMBL/GenBank/DDBJ databases">
        <authorList>
            <person name="Kim H.J."/>
            <person name="Triplett B.A."/>
        </authorList>
    </citation>
    <scope>NUCLEOTIDE SEQUENCE [LARGE SCALE GENOMIC DNA]</scope>
    <source>
        <strain evidence="3 4">DSM 22179</strain>
    </source>
</reference>
<dbReference type="InterPro" id="IPR036465">
    <property type="entry name" value="vWFA_dom_sf"/>
</dbReference>
<dbReference type="SMART" id="SM00327">
    <property type="entry name" value="VWA"/>
    <property type="match status" value="1"/>
</dbReference>
<feature type="region of interest" description="Disordered" evidence="1">
    <location>
        <begin position="475"/>
        <end position="496"/>
    </location>
</feature>
<dbReference type="Proteomes" id="UP000198122">
    <property type="component" value="Unassembled WGS sequence"/>
</dbReference>
<feature type="region of interest" description="Disordered" evidence="1">
    <location>
        <begin position="50"/>
        <end position="104"/>
    </location>
</feature>
<dbReference type="InterPro" id="IPR002035">
    <property type="entry name" value="VWF_A"/>
</dbReference>